<dbReference type="EMBL" id="JACHEH010000006">
    <property type="protein sequence ID" value="MBB6169179.1"/>
    <property type="molecule type" value="Genomic_DNA"/>
</dbReference>
<keyword evidence="3 6" id="KW-0812">Transmembrane</keyword>
<feature type="domain" description="ABC3 transporter permease C-terminal" evidence="7">
    <location>
        <begin position="281"/>
        <end position="391"/>
    </location>
</feature>
<organism evidence="8 9">
    <name type="scientific">Chelatococcus composti</name>
    <dbReference type="NCBI Taxonomy" id="1743235"/>
    <lineage>
        <taxon>Bacteria</taxon>
        <taxon>Pseudomonadati</taxon>
        <taxon>Pseudomonadota</taxon>
        <taxon>Alphaproteobacteria</taxon>
        <taxon>Hyphomicrobiales</taxon>
        <taxon>Chelatococcaceae</taxon>
        <taxon>Chelatococcus</taxon>
    </lineage>
</organism>
<dbReference type="Pfam" id="PF02687">
    <property type="entry name" value="FtsX"/>
    <property type="match status" value="2"/>
</dbReference>
<dbReference type="InterPro" id="IPR038766">
    <property type="entry name" value="Membrane_comp_ABC_pdt"/>
</dbReference>
<keyword evidence="2" id="KW-1003">Cell membrane</keyword>
<feature type="transmembrane region" description="Helical" evidence="6">
    <location>
        <begin position="322"/>
        <end position="346"/>
    </location>
</feature>
<feature type="transmembrane region" description="Helical" evidence="6">
    <location>
        <begin position="444"/>
        <end position="468"/>
    </location>
</feature>
<evidence type="ECO:0000256" key="5">
    <source>
        <dbReference type="ARBA" id="ARBA00023136"/>
    </source>
</evidence>
<sequence length="860" mass="90811">MHGFVRAPAAPPRRPRLPLVLRLALRELRGGLRGFGVFLACIALGVAAIAGVSSVSRSLTEGLAVEGRRILGGDVSFSLVQREASLQEQAFLKEQGRVAAIATLRAMAIAESGESALVEVKAVDGAYPMVGTVESEPAAPLAELLAARDGIHGALVDPLLLDRLGLAVGDVVRLGNARVALRARLVSEPDKIAAGVGFGPRLLMSQEGLAATGLLQPGSLVRWTYRVVLPDSSADERALARIEDEARQRLPDAGWQIRSRNNASPQFARNIERFTQFLTLVGLTALLVGGVGVANAVNAFVERKLHSIATLKSLGAPGGQVVAVYLTQVMILAAVGIVIGLAVGAAMPFAVAQAARSLLPLPLTPALAPLELAVAALYGLLTAVAFALGPLGRAHDVPVSALFRDEVDPAARKPRLRYRLTSLAAVVTLVTLALVFAYDRRVALIFIAAAAGAFLLLRLVALGLMALARRLPRPRRAAPRLALANIHRPGALTPSLVLSLGLGVTLLVTLAMIDANIRGQLTRALPARAPSFFFLDIQNGEVERFEAFLAREAPQGTVDRVPMMRGRVVSLKGIRASDYRAPEEAAWVLEGDRGITYAATPPEGATVVAGEWWPADYAGEPLVSFDRELAEHLGLTVGDRLVVNVLGRNIEARIANLRTVEWRTLGINFVMVFSPNTFAGAPHTHLATLTAKGQDARIDEGAVMRALAREFPMVTSVRVRDALDAVNDVVSQLAVAVRAASSIALAASLLVLGGALAAGHQARLHDAVVLKTLGATRARLISAFSQEYGALGLATVIFGFITGTISAYLIVTRVMRLPFSFEPGGALVAALLAVVVTVGLGLAGTWRILGQKPAPYLRNL</sequence>
<reference evidence="8 9" key="1">
    <citation type="submission" date="2020-08" db="EMBL/GenBank/DDBJ databases">
        <title>Genomic Encyclopedia of Type Strains, Phase IV (KMG-IV): sequencing the most valuable type-strain genomes for metagenomic binning, comparative biology and taxonomic classification.</title>
        <authorList>
            <person name="Goeker M."/>
        </authorList>
    </citation>
    <scope>NUCLEOTIDE SEQUENCE [LARGE SCALE GENOMIC DNA]</scope>
    <source>
        <strain evidence="8 9">DSM 101465</strain>
    </source>
</reference>
<feature type="transmembrane region" description="Helical" evidence="6">
    <location>
        <begin position="489"/>
        <end position="513"/>
    </location>
</feature>
<dbReference type="AlphaFoldDB" id="A0A841KIU7"/>
<comment type="subcellular location">
    <subcellularLocation>
        <location evidence="1">Cell membrane</location>
        <topology evidence="1">Multi-pass membrane protein</topology>
    </subcellularLocation>
</comment>
<feature type="transmembrane region" description="Helical" evidence="6">
    <location>
        <begin position="788"/>
        <end position="811"/>
    </location>
</feature>
<evidence type="ECO:0000259" key="7">
    <source>
        <dbReference type="Pfam" id="PF02687"/>
    </source>
</evidence>
<keyword evidence="9" id="KW-1185">Reference proteome</keyword>
<dbReference type="Proteomes" id="UP000588017">
    <property type="component" value="Unassembled WGS sequence"/>
</dbReference>
<evidence type="ECO:0000313" key="8">
    <source>
        <dbReference type="EMBL" id="MBB6169179.1"/>
    </source>
</evidence>
<feature type="transmembrane region" description="Helical" evidence="6">
    <location>
        <begin position="32"/>
        <end position="52"/>
    </location>
</feature>
<evidence type="ECO:0000256" key="6">
    <source>
        <dbReference type="SAM" id="Phobius"/>
    </source>
</evidence>
<dbReference type="PANTHER" id="PTHR30287:SF1">
    <property type="entry name" value="INNER MEMBRANE PROTEIN"/>
    <property type="match status" value="1"/>
</dbReference>
<dbReference type="InterPro" id="IPR003838">
    <property type="entry name" value="ABC3_permease_C"/>
</dbReference>
<keyword evidence="5 6" id="KW-0472">Membrane</keyword>
<dbReference type="PANTHER" id="PTHR30287">
    <property type="entry name" value="MEMBRANE COMPONENT OF PREDICTED ABC SUPERFAMILY METABOLITE UPTAKE TRANSPORTER"/>
    <property type="match status" value="1"/>
</dbReference>
<evidence type="ECO:0000313" key="9">
    <source>
        <dbReference type="Proteomes" id="UP000588017"/>
    </source>
</evidence>
<feature type="domain" description="ABC3 transporter permease C-terminal" evidence="7">
    <location>
        <begin position="740"/>
        <end position="853"/>
    </location>
</feature>
<name>A0A841KIU7_9HYPH</name>
<comment type="caution">
    <text evidence="8">The sequence shown here is derived from an EMBL/GenBank/DDBJ whole genome shotgun (WGS) entry which is preliminary data.</text>
</comment>
<evidence type="ECO:0000256" key="1">
    <source>
        <dbReference type="ARBA" id="ARBA00004651"/>
    </source>
</evidence>
<evidence type="ECO:0000256" key="3">
    <source>
        <dbReference type="ARBA" id="ARBA00022692"/>
    </source>
</evidence>
<accession>A0A841KIU7</accession>
<evidence type="ECO:0000256" key="2">
    <source>
        <dbReference type="ARBA" id="ARBA00022475"/>
    </source>
</evidence>
<protein>
    <submittedName>
        <fullName evidence="8">Putative ABC transport system permease protein</fullName>
    </submittedName>
</protein>
<feature type="transmembrane region" description="Helical" evidence="6">
    <location>
        <begin position="366"/>
        <end position="388"/>
    </location>
</feature>
<feature type="transmembrane region" description="Helical" evidence="6">
    <location>
        <begin position="826"/>
        <end position="849"/>
    </location>
</feature>
<evidence type="ECO:0000256" key="4">
    <source>
        <dbReference type="ARBA" id="ARBA00022989"/>
    </source>
</evidence>
<dbReference type="RefSeq" id="WP_183335498.1">
    <property type="nucleotide sequence ID" value="NZ_BMHX01000006.1"/>
</dbReference>
<feature type="transmembrane region" description="Helical" evidence="6">
    <location>
        <begin position="420"/>
        <end position="438"/>
    </location>
</feature>
<dbReference type="GO" id="GO:0005886">
    <property type="term" value="C:plasma membrane"/>
    <property type="evidence" value="ECO:0007669"/>
    <property type="project" value="UniProtKB-SubCell"/>
</dbReference>
<proteinExistence type="predicted"/>
<keyword evidence="4 6" id="KW-1133">Transmembrane helix</keyword>
<gene>
    <name evidence="8" type="ORF">HNQ73_002816</name>
</gene>
<feature type="transmembrane region" description="Helical" evidence="6">
    <location>
        <begin position="277"/>
        <end position="301"/>
    </location>
</feature>